<protein>
    <submittedName>
        <fullName evidence="1">Uncharacterized protein</fullName>
    </submittedName>
</protein>
<dbReference type="Proteomes" id="UP001145742">
    <property type="component" value="Unassembled WGS sequence"/>
</dbReference>
<comment type="caution">
    <text evidence="1">The sequence shown here is derived from an EMBL/GenBank/DDBJ whole genome shotgun (WGS) entry which is preliminary data.</text>
</comment>
<evidence type="ECO:0000313" key="2">
    <source>
        <dbReference type="Proteomes" id="UP001145742"/>
    </source>
</evidence>
<keyword evidence="2" id="KW-1185">Reference proteome</keyword>
<reference evidence="1" key="1">
    <citation type="submission" date="2019-10" db="EMBL/GenBank/DDBJ databases">
        <authorList>
            <person name="Soares A.E.R."/>
            <person name="Aleixo A."/>
            <person name="Schneider P."/>
            <person name="Miyaki C.Y."/>
            <person name="Schneider M.P."/>
            <person name="Mello C."/>
            <person name="Vasconcelos A.T.R."/>
        </authorList>
    </citation>
    <scope>NUCLEOTIDE SEQUENCE</scope>
    <source>
        <tissue evidence="1">Muscle</tissue>
    </source>
</reference>
<dbReference type="EMBL" id="WHWB01032848">
    <property type="protein sequence ID" value="KAJ7423401.1"/>
    <property type="molecule type" value="Genomic_DNA"/>
</dbReference>
<organism evidence="1 2">
    <name type="scientific">Willisornis vidua</name>
    <name type="common">Xingu scale-backed antbird</name>
    <dbReference type="NCBI Taxonomy" id="1566151"/>
    <lineage>
        <taxon>Eukaryota</taxon>
        <taxon>Metazoa</taxon>
        <taxon>Chordata</taxon>
        <taxon>Craniata</taxon>
        <taxon>Vertebrata</taxon>
        <taxon>Euteleostomi</taxon>
        <taxon>Archelosauria</taxon>
        <taxon>Archosauria</taxon>
        <taxon>Dinosauria</taxon>
        <taxon>Saurischia</taxon>
        <taxon>Theropoda</taxon>
        <taxon>Coelurosauria</taxon>
        <taxon>Aves</taxon>
        <taxon>Neognathae</taxon>
        <taxon>Neoaves</taxon>
        <taxon>Telluraves</taxon>
        <taxon>Australaves</taxon>
        <taxon>Passeriformes</taxon>
        <taxon>Thamnophilidae</taxon>
        <taxon>Willisornis</taxon>
    </lineage>
</organism>
<sequence>MEKDLVGLLGQPLGSIQMEKDLVGFLGKLPGSIQAGDEQMEQDLEELVGQRLDMALGWCPGWAEKLWLLHPLECPRMVWSNLRYQMVSLPMARSGSLGTESFKSLVPFLYISDVTELYNLISALGNPTDISGIAEDGEDS</sequence>
<gene>
    <name evidence="1" type="ORF">WISP_33932</name>
</gene>
<accession>A0ABQ9DM61</accession>
<evidence type="ECO:0000313" key="1">
    <source>
        <dbReference type="EMBL" id="KAJ7423401.1"/>
    </source>
</evidence>
<proteinExistence type="predicted"/>
<name>A0ABQ9DM61_9PASS</name>